<gene>
    <name evidence="4" type="ordered locus">TWT_291</name>
</gene>
<dbReference type="InterPro" id="IPR001789">
    <property type="entry name" value="Sig_transdc_resp-reg_receiver"/>
</dbReference>
<dbReference type="KEGG" id="twh:TWT_291"/>
<dbReference type="HOGENOM" id="CLU_000445_65_0_11"/>
<dbReference type="InterPro" id="IPR005561">
    <property type="entry name" value="ANTAR"/>
</dbReference>
<dbReference type="SMART" id="SM00448">
    <property type="entry name" value="REC"/>
    <property type="match status" value="1"/>
</dbReference>
<dbReference type="GO" id="GO:0000160">
    <property type="term" value="P:phosphorelay signal transduction system"/>
    <property type="evidence" value="ECO:0007669"/>
    <property type="project" value="InterPro"/>
</dbReference>
<dbReference type="PANTHER" id="PTHR43228">
    <property type="entry name" value="TWO-COMPONENT RESPONSE REGULATOR"/>
    <property type="match status" value="1"/>
</dbReference>
<dbReference type="PROSITE" id="PS50110">
    <property type="entry name" value="RESPONSE_REGULATORY"/>
    <property type="match status" value="1"/>
</dbReference>
<dbReference type="InterPro" id="IPR036388">
    <property type="entry name" value="WH-like_DNA-bd_sf"/>
</dbReference>
<dbReference type="PROSITE" id="PS50921">
    <property type="entry name" value="ANTAR"/>
    <property type="match status" value="1"/>
</dbReference>
<evidence type="ECO:0000313" key="5">
    <source>
        <dbReference type="Proteomes" id="UP000002200"/>
    </source>
</evidence>
<dbReference type="InterPro" id="IPR008327">
    <property type="entry name" value="Sig_transdc_resp-reg_antiterm"/>
</dbReference>
<dbReference type="InterPro" id="IPR011006">
    <property type="entry name" value="CheY-like_superfamily"/>
</dbReference>
<keyword evidence="1" id="KW-0597">Phosphoprotein</keyword>
<dbReference type="Gene3D" id="1.10.10.10">
    <property type="entry name" value="Winged helix-like DNA-binding domain superfamily/Winged helix DNA-binding domain"/>
    <property type="match status" value="1"/>
</dbReference>
<accession>Q83MY9</accession>
<evidence type="ECO:0000259" key="3">
    <source>
        <dbReference type="PROSITE" id="PS50921"/>
    </source>
</evidence>
<sequence>MLRVCRSATPADFNDTLCPQGRYLMRNESFPLQTADLSPCAVVAEDESIIRMDINDIMSDAGYKVVAEAGDGETAVALTLEHNPDIVVMDIKMPFMDGITAAEKISSRSAVVLLTAFNQQELVERAVDAGVMAYVSKPFSRGNLIPAVAVALERFRKINSLQKQLDDASTHLEVRKLTDHAKGLLCKHMGLSEPEAFRWIQKMSMNRRISMKEVSKSIIAQLAGK</sequence>
<organism evidence="4 5">
    <name type="scientific">Tropheryma whipplei (strain Twist)</name>
    <name type="common">Whipple's bacillus</name>
    <dbReference type="NCBI Taxonomy" id="203267"/>
    <lineage>
        <taxon>Bacteria</taxon>
        <taxon>Bacillati</taxon>
        <taxon>Actinomycetota</taxon>
        <taxon>Actinomycetes</taxon>
        <taxon>Micrococcales</taxon>
        <taxon>Tropherymataceae</taxon>
        <taxon>Tropheryma</taxon>
    </lineage>
</organism>
<feature type="domain" description="Response regulatory" evidence="2">
    <location>
        <begin position="40"/>
        <end position="152"/>
    </location>
</feature>
<dbReference type="AlphaFoldDB" id="Q83MY9"/>
<protein>
    <submittedName>
        <fullName evidence="4">Two-component system response regulator</fullName>
    </submittedName>
</protein>
<keyword evidence="5" id="KW-1185">Reference proteome</keyword>
<dbReference type="Proteomes" id="UP000002200">
    <property type="component" value="Chromosome"/>
</dbReference>
<evidence type="ECO:0000259" key="2">
    <source>
        <dbReference type="PROSITE" id="PS50110"/>
    </source>
</evidence>
<dbReference type="Gene3D" id="3.40.50.2300">
    <property type="match status" value="1"/>
</dbReference>
<evidence type="ECO:0000313" key="4">
    <source>
        <dbReference type="EMBL" id="AAO44388.1"/>
    </source>
</evidence>
<dbReference type="SMART" id="SM01012">
    <property type="entry name" value="ANTAR"/>
    <property type="match status" value="1"/>
</dbReference>
<evidence type="ECO:0000256" key="1">
    <source>
        <dbReference type="PROSITE-ProRule" id="PRU00169"/>
    </source>
</evidence>
<dbReference type="GO" id="GO:0003723">
    <property type="term" value="F:RNA binding"/>
    <property type="evidence" value="ECO:0007669"/>
    <property type="project" value="InterPro"/>
</dbReference>
<dbReference type="Pfam" id="PF00072">
    <property type="entry name" value="Response_reg"/>
    <property type="match status" value="1"/>
</dbReference>
<dbReference type="Pfam" id="PF03861">
    <property type="entry name" value="ANTAR"/>
    <property type="match status" value="1"/>
</dbReference>
<dbReference type="EMBL" id="AE014184">
    <property type="protein sequence ID" value="AAO44388.1"/>
    <property type="molecule type" value="Genomic_DNA"/>
</dbReference>
<dbReference type="eggNOG" id="COG3707">
    <property type="taxonomic scope" value="Bacteria"/>
</dbReference>
<dbReference type="PANTHER" id="PTHR43228:SF1">
    <property type="entry name" value="TWO-COMPONENT RESPONSE REGULATOR ARR22"/>
    <property type="match status" value="1"/>
</dbReference>
<feature type="modified residue" description="4-aspartylphosphate" evidence="1">
    <location>
        <position position="90"/>
    </location>
</feature>
<name>Q83MY9_TROWT</name>
<dbReference type="PIRSF" id="PIRSF036382">
    <property type="entry name" value="RR_antiterm"/>
    <property type="match status" value="1"/>
</dbReference>
<dbReference type="InterPro" id="IPR052048">
    <property type="entry name" value="ST_Response_Regulator"/>
</dbReference>
<reference evidence="4 5" key="1">
    <citation type="journal article" date="2003" name="Genome Res.">
        <title>Tropheryma whipplei twist: a human pathogenic Actinobacteria with a reduced genome.</title>
        <authorList>
            <person name="Raoult D."/>
            <person name="Ogata H."/>
            <person name="Audic S."/>
            <person name="Robert C."/>
            <person name="Suhre K."/>
            <person name="Drancourt M."/>
            <person name="Claverie J.-M."/>
        </authorList>
    </citation>
    <scope>NUCLEOTIDE SEQUENCE [LARGE SCALE GENOMIC DNA]</scope>
    <source>
        <strain evidence="4 5">Twist</strain>
    </source>
</reference>
<dbReference type="SUPFAM" id="SSF52172">
    <property type="entry name" value="CheY-like"/>
    <property type="match status" value="1"/>
</dbReference>
<feature type="domain" description="ANTAR" evidence="3">
    <location>
        <begin position="158"/>
        <end position="219"/>
    </location>
</feature>
<proteinExistence type="predicted"/>
<dbReference type="STRING" id="203267.TWT_291"/>